<dbReference type="InterPro" id="IPR017853">
    <property type="entry name" value="GH"/>
</dbReference>
<evidence type="ECO:0000256" key="5">
    <source>
        <dbReference type="ARBA" id="ARBA00023277"/>
    </source>
</evidence>
<organism evidence="12 14">
    <name type="scientific">Enterococcus gallinarum</name>
    <dbReference type="NCBI Taxonomy" id="1353"/>
    <lineage>
        <taxon>Bacteria</taxon>
        <taxon>Bacillati</taxon>
        <taxon>Bacillota</taxon>
        <taxon>Bacilli</taxon>
        <taxon>Lactobacillales</taxon>
        <taxon>Enterococcaceae</taxon>
        <taxon>Enterococcus</taxon>
    </lineage>
</organism>
<dbReference type="InterPro" id="IPR013776">
    <property type="entry name" value="A-amylase_thermo"/>
</dbReference>
<dbReference type="SUPFAM" id="SSF51445">
    <property type="entry name" value="(Trans)glycosidases"/>
    <property type="match status" value="1"/>
</dbReference>
<evidence type="ECO:0000256" key="6">
    <source>
        <dbReference type="ARBA" id="ARBA00023295"/>
    </source>
</evidence>
<dbReference type="CDD" id="cd11318">
    <property type="entry name" value="AmyAc_bac_fung_AmyA"/>
    <property type="match status" value="1"/>
</dbReference>
<dbReference type="EMBL" id="WVTI01000009">
    <property type="protein sequence ID" value="MXS26578.1"/>
    <property type="molecule type" value="Genomic_DNA"/>
</dbReference>
<dbReference type="NCBIfam" id="NF006969">
    <property type="entry name" value="PRK09441.1-2"/>
    <property type="match status" value="1"/>
</dbReference>
<dbReference type="InterPro" id="IPR006047">
    <property type="entry name" value="GH13_cat_dom"/>
</dbReference>
<evidence type="ECO:0000256" key="2">
    <source>
        <dbReference type="ARBA" id="ARBA00008061"/>
    </source>
</evidence>
<dbReference type="Gene3D" id="3.20.20.80">
    <property type="entry name" value="Glycosidases"/>
    <property type="match status" value="1"/>
</dbReference>
<comment type="similarity">
    <text evidence="2 9">Belongs to the glycosyl hydrolase 13 family.</text>
</comment>
<dbReference type="GO" id="GO:0005975">
    <property type="term" value="P:carbohydrate metabolic process"/>
    <property type="evidence" value="ECO:0007669"/>
    <property type="project" value="InterPro"/>
</dbReference>
<reference evidence="12 14" key="1">
    <citation type="submission" date="2019-04" db="EMBL/GenBank/DDBJ databases">
        <title>Step-wise assembly of the neonatal virome modulated by breast feeding.</title>
        <authorList>
            <person name="Liang G."/>
            <person name="Bushman F."/>
        </authorList>
    </citation>
    <scope>NUCLEOTIDE SEQUENCE [LARGE SCALE GENOMIC DNA]</scope>
    <source>
        <strain evidence="12 14">E3404</strain>
    </source>
</reference>
<dbReference type="Gene3D" id="2.60.40.1180">
    <property type="entry name" value="Golgi alpha-mannosidase II"/>
    <property type="match status" value="1"/>
</dbReference>
<feature type="binding site" evidence="8">
    <location>
        <position position="300"/>
    </location>
    <ligand>
        <name>Ca(2+)</name>
        <dbReference type="ChEBI" id="CHEBI:29108"/>
        <label>3</label>
    </ligand>
</feature>
<reference evidence="11 16" key="3">
    <citation type="submission" date="2023-06" db="EMBL/GenBank/DDBJ databases">
        <title>Acute promotion of culturable opportunistic pathogens and persistent increase of antibiotic resistance following antibiotic exposure in mouse gut microbiota.</title>
        <authorList>
            <person name="Li L."/>
            <person name="Wang B."/>
            <person name="Sun Y."/>
            <person name="Wang M."/>
            <person name="Xu H."/>
        </authorList>
    </citation>
    <scope>NUCLEOTIDE SEQUENCE [LARGE SCALE GENOMIC DNA]</scope>
    <source>
        <strain evidence="11 16">CRI2_2</strain>
    </source>
</reference>
<dbReference type="SMART" id="SM00642">
    <property type="entry name" value="Aamy"/>
    <property type="match status" value="1"/>
</dbReference>
<evidence type="ECO:0000256" key="4">
    <source>
        <dbReference type="ARBA" id="ARBA00022801"/>
    </source>
</evidence>
<evidence type="ECO:0000313" key="12">
    <source>
        <dbReference type="EMBL" id="MXS26578.1"/>
    </source>
</evidence>
<proteinExistence type="inferred from homology"/>
<evidence type="ECO:0000256" key="8">
    <source>
        <dbReference type="PIRSR" id="PIRSR001021-2"/>
    </source>
</evidence>
<evidence type="ECO:0000313" key="14">
    <source>
        <dbReference type="Proteomes" id="UP000439965"/>
    </source>
</evidence>
<feature type="active site" description="Nucleophile" evidence="7">
    <location>
        <position position="231"/>
    </location>
</feature>
<name>A0A2K3R0N9_ENTGA</name>
<evidence type="ECO:0000256" key="7">
    <source>
        <dbReference type="PIRSR" id="PIRSR001021-1"/>
    </source>
</evidence>
<evidence type="ECO:0000313" key="11">
    <source>
        <dbReference type="EMBL" id="MDL4935091.1"/>
    </source>
</evidence>
<evidence type="ECO:0000259" key="10">
    <source>
        <dbReference type="SMART" id="SM00642"/>
    </source>
</evidence>
<keyword evidence="8" id="KW-0106">Calcium</keyword>
<feature type="binding site" evidence="8">
    <location>
        <position position="200"/>
    </location>
    <ligand>
        <name>Ca(2+)</name>
        <dbReference type="ChEBI" id="CHEBI:29108"/>
        <label>1</label>
    </ligand>
</feature>
<dbReference type="Gene3D" id="2.40.30.140">
    <property type="match status" value="1"/>
</dbReference>
<dbReference type="Proteomes" id="UP001241571">
    <property type="component" value="Unassembled WGS sequence"/>
</dbReference>
<feature type="binding site" evidence="8">
    <location>
        <position position="202"/>
    </location>
    <ligand>
        <name>Ca(2+)</name>
        <dbReference type="ChEBI" id="CHEBI:29108"/>
        <label>2</label>
    </ligand>
</feature>
<evidence type="ECO:0000313" key="15">
    <source>
        <dbReference type="Proteomes" id="UP000516696"/>
    </source>
</evidence>
<dbReference type="NCBIfam" id="NF006968">
    <property type="entry name" value="PRK09441.1-1"/>
    <property type="match status" value="1"/>
</dbReference>
<evidence type="ECO:0000313" key="13">
    <source>
        <dbReference type="EMBL" id="QOG27649.1"/>
    </source>
</evidence>
<feature type="active site" description="Proton donor" evidence="7">
    <location>
        <position position="261"/>
    </location>
</feature>
<dbReference type="PRINTS" id="PR00110">
    <property type="entry name" value="ALPHAAMYLASE"/>
</dbReference>
<accession>A0A2K3R0N9</accession>
<feature type="binding site" evidence="8">
    <location>
        <position position="194"/>
    </location>
    <ligand>
        <name>Ca(2+)</name>
        <dbReference type="ChEBI" id="CHEBI:29108"/>
        <label>1</label>
    </ligand>
</feature>
<dbReference type="PIRSF" id="PIRSF001021">
    <property type="entry name" value="Alph-amls_thrmst"/>
    <property type="match status" value="1"/>
</dbReference>
<dbReference type="EMBL" id="JASUBT010000002">
    <property type="protein sequence ID" value="MDL4935091.1"/>
    <property type="molecule type" value="Genomic_DNA"/>
</dbReference>
<dbReference type="GO" id="GO:0005509">
    <property type="term" value="F:calcium ion binding"/>
    <property type="evidence" value="ECO:0007669"/>
    <property type="project" value="InterPro"/>
</dbReference>
<dbReference type="Pfam" id="PF00128">
    <property type="entry name" value="Alpha-amylase"/>
    <property type="match status" value="1"/>
</dbReference>
<dbReference type="InterPro" id="IPR006046">
    <property type="entry name" value="Alpha_amylase"/>
</dbReference>
<keyword evidence="4 12" id="KW-0378">Hydrolase</keyword>
<dbReference type="SUPFAM" id="SSF51011">
    <property type="entry name" value="Glycosyl hydrolase domain"/>
    <property type="match status" value="1"/>
</dbReference>
<dbReference type="PANTHER" id="PTHR43447">
    <property type="entry name" value="ALPHA-AMYLASE"/>
    <property type="match status" value="1"/>
</dbReference>
<dbReference type="AlphaFoldDB" id="A0A2K3R0N9"/>
<evidence type="ECO:0000256" key="9">
    <source>
        <dbReference type="RuleBase" id="RU003615"/>
    </source>
</evidence>
<protein>
    <submittedName>
        <fullName evidence="12">Alpha-amylase</fullName>
        <ecNumber evidence="12">3.2.1.1</ecNumber>
    </submittedName>
</protein>
<dbReference type="GeneID" id="93224424"/>
<dbReference type="GO" id="GO:0004556">
    <property type="term" value="F:alpha-amylase activity"/>
    <property type="evidence" value="ECO:0007669"/>
    <property type="project" value="UniProtKB-EC"/>
</dbReference>
<sequence length="488" mass="56049">MKNEVILQGFEWDLPADSQHWNRLKEMSSELKDYGFTAVWLPPAYKGTAGVEDVGYGVYDYYDLGEFDQKGSIPTKYGTKDEYLEAIKALQDQGLEVYADIVFNHLIGADEKETAPAVKYSWDNRNKPISDEEEIEAWTKFTFPGRKGKYNDYVWTWKNFSGVDYDDRTNDHALFNFAQKGWEDQVDDEMGNYDYLMGCDLDMENPETIEQLDKWGKWYQELTNVDGYRLDAVKHIEFNYYVNWLLNRREEKGKDLFVVGEYWSGDLPKLEEYLDSSGNLIHLFDVPLHYNFYEASHSNGAYDMSQIFAGTLTASREDYAVTFVDNHDTQVGQSLQSWVDGWFKVHAYALILLRKAGVPVVFWGDLFGIPEQGIEPVGEDLENLLKLREKISFGNQVDYFDDPNCIGWVLTGDYEHELSGLAVVMTNAQGAEKEMTISAIHGGETYVDILKNNEAKVVLDETGKGIFPVNDGQVSVYVDERLVEKYYS</sequence>
<dbReference type="RefSeq" id="WP_081132025.1">
    <property type="nucleotide sequence ID" value="NZ_CAJSZC010000001.1"/>
</dbReference>
<dbReference type="EC" id="3.2.1.1" evidence="12"/>
<dbReference type="Proteomes" id="UP000439965">
    <property type="component" value="Unassembled WGS sequence"/>
</dbReference>
<evidence type="ECO:0000256" key="3">
    <source>
        <dbReference type="ARBA" id="ARBA00022723"/>
    </source>
</evidence>
<keyword evidence="3 8" id="KW-0479">Metal-binding</keyword>
<keyword evidence="5" id="KW-0119">Carbohydrate metabolism</keyword>
<reference evidence="13 15" key="2">
    <citation type="submission" date="2020-03" db="EMBL/GenBank/DDBJ databases">
        <title>Characterization of ganglioside-mimicking enterococci.</title>
        <authorList>
            <person name="Patry R.T."/>
            <person name="Nothaft H."/>
            <person name="Bridger R."/>
            <person name="Shajahan A."/>
            <person name="Huynh S."/>
            <person name="Sanchez S."/>
            <person name="Azadi P."/>
            <person name="Cooper K."/>
            <person name="Miller W.G."/>
            <person name="Parker C.T."/>
            <person name="Wells L."/>
            <person name="Szymanski C.M."/>
        </authorList>
    </citation>
    <scope>NUCLEOTIDE SEQUENCE [LARGE SCALE GENOMIC DNA]</scope>
    <source>
        <strain evidence="13 15">EGM181</strain>
    </source>
</reference>
<dbReference type="Proteomes" id="UP000516696">
    <property type="component" value="Chromosome"/>
</dbReference>
<feature type="domain" description="Glycosyl hydrolase family 13 catalytic" evidence="10">
    <location>
        <begin position="4"/>
        <end position="388"/>
    </location>
</feature>
<evidence type="ECO:0000313" key="16">
    <source>
        <dbReference type="Proteomes" id="UP001241571"/>
    </source>
</evidence>
<feature type="binding site" evidence="8">
    <location>
        <position position="104"/>
    </location>
    <ligand>
        <name>Ca(2+)</name>
        <dbReference type="ChEBI" id="CHEBI:29108"/>
        <label>1</label>
    </ligand>
</feature>
<dbReference type="InterPro" id="IPR013780">
    <property type="entry name" value="Glyco_hydro_b"/>
</dbReference>
<keyword evidence="6 12" id="KW-0326">Glycosidase</keyword>
<dbReference type="EMBL" id="CP050485">
    <property type="protein sequence ID" value="QOG27649.1"/>
    <property type="molecule type" value="Genomic_DNA"/>
</dbReference>
<gene>
    <name evidence="13" type="ORF">EGM181_10465</name>
    <name evidence="12" type="ORF">GTI89_10960</name>
    <name evidence="11" type="ORF">QRX88_05045</name>
</gene>
<comment type="cofactor">
    <cofactor evidence="1">
        <name>Ca(2+)</name>
        <dbReference type="ChEBI" id="CHEBI:29108"/>
    </cofactor>
</comment>
<feature type="binding site" evidence="8">
    <location>
        <position position="235"/>
    </location>
    <ligand>
        <name>Ca(2+)</name>
        <dbReference type="ChEBI" id="CHEBI:29108"/>
        <label>1</label>
    </ligand>
</feature>
<evidence type="ECO:0000256" key="1">
    <source>
        <dbReference type="ARBA" id="ARBA00001913"/>
    </source>
</evidence>